<evidence type="ECO:0000313" key="10">
    <source>
        <dbReference type="Proteomes" id="UP000481288"/>
    </source>
</evidence>
<comment type="function">
    <text evidence="4">Non catalytic subunit of RNase H2, an endonuclease that specifically degrades the RNA of RNA:DNA hybrids. Participates in DNA replication, possibly by mediating the removal of lagging-strand Okazaki fragment RNA primers during DNA replication. Mediates the excision of single ribonucleotides from DNA:RNA duplexes.</text>
</comment>
<comment type="subcellular location">
    <subcellularLocation>
        <location evidence="1">Nucleus</location>
    </subcellularLocation>
</comment>
<dbReference type="OrthoDB" id="29098at2759"/>
<dbReference type="InterPro" id="IPR040456">
    <property type="entry name" value="RNase_H2_suB"/>
</dbReference>
<dbReference type="GO" id="GO:0006401">
    <property type="term" value="P:RNA catabolic process"/>
    <property type="evidence" value="ECO:0007669"/>
    <property type="project" value="TreeGrafter"/>
</dbReference>
<evidence type="ECO:0000256" key="1">
    <source>
        <dbReference type="ARBA" id="ARBA00004123"/>
    </source>
</evidence>
<dbReference type="GO" id="GO:0032299">
    <property type="term" value="C:ribonuclease H2 complex"/>
    <property type="evidence" value="ECO:0007669"/>
    <property type="project" value="InterPro"/>
</dbReference>
<evidence type="ECO:0000256" key="4">
    <source>
        <dbReference type="ARBA" id="ARBA00024778"/>
    </source>
</evidence>
<evidence type="ECO:0000256" key="5">
    <source>
        <dbReference type="ARBA" id="ARBA00033464"/>
    </source>
</evidence>
<keyword evidence="3" id="KW-0539">Nucleus</keyword>
<feature type="compositionally biased region" description="Basic and acidic residues" evidence="6">
    <location>
        <begin position="393"/>
        <end position="416"/>
    </location>
</feature>
<feature type="region of interest" description="Disordered" evidence="6">
    <location>
        <begin position="1"/>
        <end position="34"/>
    </location>
</feature>
<feature type="domain" description="Rnh202 triple barrel" evidence="8">
    <location>
        <begin position="40"/>
        <end position="132"/>
    </location>
</feature>
<accession>A0A7D8UUD8</accession>
<organism evidence="9 10">
    <name type="scientific">Lachnellula cervina</name>
    <dbReference type="NCBI Taxonomy" id="1316786"/>
    <lineage>
        <taxon>Eukaryota</taxon>
        <taxon>Fungi</taxon>
        <taxon>Dikarya</taxon>
        <taxon>Ascomycota</taxon>
        <taxon>Pezizomycotina</taxon>
        <taxon>Leotiomycetes</taxon>
        <taxon>Helotiales</taxon>
        <taxon>Lachnaceae</taxon>
        <taxon>Lachnellula</taxon>
    </lineage>
</organism>
<feature type="compositionally biased region" description="Polar residues" evidence="6">
    <location>
        <begin position="294"/>
        <end position="308"/>
    </location>
</feature>
<gene>
    <name evidence="9" type="primary">rnh202</name>
    <name evidence="9" type="ORF">LCER1_G001980</name>
</gene>
<keyword evidence="10" id="KW-1185">Reference proteome</keyword>
<dbReference type="Proteomes" id="UP000481288">
    <property type="component" value="Unassembled WGS sequence"/>
</dbReference>
<name>A0A7D8UUD8_9HELO</name>
<dbReference type="InterPro" id="IPR041195">
    <property type="entry name" value="Rnh202_N"/>
</dbReference>
<feature type="compositionally biased region" description="Basic residues" evidence="6">
    <location>
        <begin position="1"/>
        <end position="10"/>
    </location>
</feature>
<dbReference type="PANTHER" id="PTHR13383:SF11">
    <property type="entry name" value="RIBONUCLEASE H2 SUBUNIT B"/>
    <property type="match status" value="1"/>
</dbReference>
<dbReference type="Pfam" id="PF17745">
    <property type="entry name" value="Ydr279_N"/>
    <property type="match status" value="1"/>
</dbReference>
<dbReference type="CDD" id="cd09270">
    <property type="entry name" value="RNase_H2-B"/>
    <property type="match status" value="1"/>
</dbReference>
<dbReference type="Gene3D" id="1.10.20.120">
    <property type="match status" value="1"/>
</dbReference>
<dbReference type="GO" id="GO:0005654">
    <property type="term" value="C:nucleoplasm"/>
    <property type="evidence" value="ECO:0007669"/>
    <property type="project" value="TreeGrafter"/>
</dbReference>
<feature type="region of interest" description="Disordered" evidence="6">
    <location>
        <begin position="252"/>
        <end position="310"/>
    </location>
</feature>
<evidence type="ECO:0000256" key="6">
    <source>
        <dbReference type="SAM" id="MobiDB-lite"/>
    </source>
</evidence>
<comment type="caution">
    <text evidence="9">The sequence shown here is derived from an EMBL/GenBank/DDBJ whole genome shotgun (WGS) entry which is preliminary data.</text>
</comment>
<evidence type="ECO:0000259" key="7">
    <source>
        <dbReference type="Pfam" id="PF09468"/>
    </source>
</evidence>
<dbReference type="AlphaFoldDB" id="A0A7D8UUD8"/>
<feature type="region of interest" description="Disordered" evidence="6">
    <location>
        <begin position="375"/>
        <end position="438"/>
    </location>
</feature>
<protein>
    <recommendedName>
        <fullName evidence="2">Ribonuclease H2 subunit B</fullName>
    </recommendedName>
    <alternativeName>
        <fullName evidence="5">Ribonuclease HI subunit B</fullName>
    </alternativeName>
</protein>
<dbReference type="PANTHER" id="PTHR13383">
    <property type="entry name" value="RIBONUCLEASE H2 SUBUNIT B"/>
    <property type="match status" value="1"/>
</dbReference>
<evidence type="ECO:0000256" key="2">
    <source>
        <dbReference type="ARBA" id="ARBA00019062"/>
    </source>
</evidence>
<dbReference type="InterPro" id="IPR019024">
    <property type="entry name" value="RNase_H2_suB_wHTH"/>
</dbReference>
<feature type="compositionally biased region" description="Low complexity" evidence="6">
    <location>
        <begin position="263"/>
        <end position="293"/>
    </location>
</feature>
<sequence>MKTRGRPSTKAKKETVEVPVTSEPKTQLGPNVAHPPQLFILPEDISKDARIVSLENPRSSNDSRYLVCPERGFYEFTKVAAPKSTPRSLLLSSLDAKAVDNGDNAVEDSNDKLSSSGYIMRDAGLFVATPVDPLFFVLPVLAPVSASKHSDIPKKLFLSGEDYLNKVTTTSPHLSTLFRVDSLRVSIEKRMAAVCDTVDAGDETMYRLSEEKMMKELLKKAKKMSKKGLPASMEDKFIRKALEVPIMSIKREESSLKDEDTPADTPDTQTSTDTAASSFSEASTAATSFSEDSQGTATQTPKTPSIPSITAPDGVVDLLRLRTALFFICSNYIAPHLSETIKKLVLSPTSTVNFAPLEAHLVHLAKLRQEALAARQLGSTSQKRSLEEDEDGESRVEKKRKLEEEEKRKKAGESRGVKNLKKVNTTGMKKMSDFFKKK</sequence>
<reference evidence="9 10" key="1">
    <citation type="submission" date="2018-05" db="EMBL/GenBank/DDBJ databases">
        <title>Whole genome sequencing for identification of molecular markers to develop diagnostic detection tools for the regulated plant pathogen Lachnellula willkommii.</title>
        <authorList>
            <person name="Giroux E."/>
            <person name="Bilodeau G."/>
        </authorList>
    </citation>
    <scope>NUCLEOTIDE SEQUENCE [LARGE SCALE GENOMIC DNA]</scope>
    <source>
        <strain evidence="9 10">CBS 625.97</strain>
    </source>
</reference>
<feature type="domain" description="Ribonuclease H2 subunit B wHTH" evidence="7">
    <location>
        <begin position="135"/>
        <end position="342"/>
    </location>
</feature>
<proteinExistence type="predicted"/>
<evidence type="ECO:0000259" key="8">
    <source>
        <dbReference type="Pfam" id="PF17745"/>
    </source>
</evidence>
<evidence type="ECO:0000256" key="3">
    <source>
        <dbReference type="ARBA" id="ARBA00023242"/>
    </source>
</evidence>
<dbReference type="EMBL" id="QGMG01000152">
    <property type="protein sequence ID" value="TVY56551.1"/>
    <property type="molecule type" value="Genomic_DNA"/>
</dbReference>
<dbReference type="Pfam" id="PF09468">
    <property type="entry name" value="RNase_H2-Ydr279"/>
    <property type="match status" value="1"/>
</dbReference>
<evidence type="ECO:0000313" key="9">
    <source>
        <dbReference type="EMBL" id="TVY56551.1"/>
    </source>
</evidence>